<reference evidence="2 3" key="1">
    <citation type="submission" date="2023-08" db="EMBL/GenBank/DDBJ databases">
        <title>New molecular markers tilS and rpoB for phylogenetic and monitoring studies of the genus Thiothrix biodiversity.</title>
        <authorList>
            <person name="Ravin N.V."/>
            <person name="Smolyakov D."/>
            <person name="Markov N.D."/>
            <person name="Beletsky A.V."/>
            <person name="Mardanov A.V."/>
            <person name="Rudenko T.S."/>
            <person name="Grabovich M.Y."/>
        </authorList>
    </citation>
    <scope>NUCLEOTIDE SEQUENCE</scope>
    <source>
        <strain evidence="2">DNT52</strain>
        <strain evidence="1 3">H33</strain>
    </source>
</reference>
<keyword evidence="3" id="KW-1185">Reference proteome</keyword>
<dbReference type="RefSeq" id="WP_308133729.1">
    <property type="nucleotide sequence ID" value="NZ_CP133197.1"/>
</dbReference>
<dbReference type="EMBL" id="JAVFKN010000002">
    <property type="protein sequence ID" value="MDQ5767562.1"/>
    <property type="molecule type" value="Genomic_DNA"/>
</dbReference>
<name>A0AA51MSI9_9GAMM</name>
<dbReference type="Proteomes" id="UP001229862">
    <property type="component" value="Chromosome"/>
</dbReference>
<evidence type="ECO:0000313" key="2">
    <source>
        <dbReference type="EMBL" id="WML88556.1"/>
    </source>
</evidence>
<evidence type="ECO:0000313" key="3">
    <source>
        <dbReference type="Proteomes" id="UP001223336"/>
    </source>
</evidence>
<sequence>MPKPTPTPLAQAIQQLFAQHYGEFRPADFLNIAAELGFQLQPTPPAAPNLSYHTQQQPGAGYWYASAHSASLVQVR</sequence>
<organism evidence="2">
    <name type="scientific">Thiothrix subterranea</name>
    <dbReference type="NCBI Taxonomy" id="2735563"/>
    <lineage>
        <taxon>Bacteria</taxon>
        <taxon>Pseudomonadati</taxon>
        <taxon>Pseudomonadota</taxon>
        <taxon>Gammaproteobacteria</taxon>
        <taxon>Thiotrichales</taxon>
        <taxon>Thiotrichaceae</taxon>
        <taxon>Thiothrix</taxon>
    </lineage>
</organism>
<accession>A0AA51MSI9</accession>
<proteinExistence type="predicted"/>
<evidence type="ECO:0000313" key="1">
    <source>
        <dbReference type="EMBL" id="MDQ5767562.1"/>
    </source>
</evidence>
<dbReference type="EMBL" id="CP133217">
    <property type="protein sequence ID" value="WML88556.1"/>
    <property type="molecule type" value="Genomic_DNA"/>
</dbReference>
<dbReference type="AlphaFoldDB" id="A0AA51MSI9"/>
<gene>
    <name evidence="1" type="ORF">RCC75_03430</name>
    <name evidence="2" type="ORF">RCG00_09305</name>
</gene>
<dbReference type="Proteomes" id="UP001223336">
    <property type="component" value="Unassembled WGS sequence"/>
</dbReference>
<protein>
    <submittedName>
        <fullName evidence="2">Uncharacterized protein</fullName>
    </submittedName>
</protein>